<name>A0ABY5BL67_BURGL</name>
<organism evidence="1 2">
    <name type="scientific">Burkholderia glumae</name>
    <name type="common">Pseudomonas glumae</name>
    <dbReference type="NCBI Taxonomy" id="337"/>
    <lineage>
        <taxon>Bacteria</taxon>
        <taxon>Pseudomonadati</taxon>
        <taxon>Pseudomonadota</taxon>
        <taxon>Betaproteobacteria</taxon>
        <taxon>Burkholderiales</taxon>
        <taxon>Burkholderiaceae</taxon>
        <taxon>Burkholderia</taxon>
    </lineage>
</organism>
<proteinExistence type="predicted"/>
<protein>
    <submittedName>
        <fullName evidence="1">Uncharacterized protein</fullName>
    </submittedName>
</protein>
<dbReference type="Proteomes" id="UP001056386">
    <property type="component" value="Chromosome 1"/>
</dbReference>
<sequence>MSELNSSCSPSLIWKNTQMSRIASFLSVCRLTITAIDKMRVEITALRRAVCESAEHYARRHRVANYVALIEAVFPSATSGNLDKARILAIKMQSALEFAAEALSKLPDAAIAEVGGVVPSVECVIGDLFEKSKNNAEMLLKMLDIAESEISLLQEVLMILSE</sequence>
<evidence type="ECO:0000313" key="1">
    <source>
        <dbReference type="EMBL" id="USS47647.1"/>
    </source>
</evidence>
<evidence type="ECO:0000313" key="2">
    <source>
        <dbReference type="Proteomes" id="UP001056386"/>
    </source>
</evidence>
<dbReference type="GeneID" id="45698039"/>
<gene>
    <name evidence="1" type="ORF">NFI99_22845</name>
</gene>
<dbReference type="EMBL" id="CP099587">
    <property type="protein sequence ID" value="USS47647.1"/>
    <property type="molecule type" value="Genomic_DNA"/>
</dbReference>
<dbReference type="RefSeq" id="WP_230674356.1">
    <property type="nucleotide sequence ID" value="NZ_CP021074.1"/>
</dbReference>
<reference evidence="1" key="1">
    <citation type="submission" date="2022-06" db="EMBL/GenBank/DDBJ databases">
        <title>Draft genome sequence of Burkholderia glumae strain GR20004 isolated from rice panicle showing bacterial panicle blight.</title>
        <authorList>
            <person name="Choi S.Y."/>
            <person name="Lee Y.H."/>
        </authorList>
    </citation>
    <scope>NUCLEOTIDE SEQUENCE</scope>
    <source>
        <strain evidence="1">GR20004</strain>
    </source>
</reference>
<accession>A0ABY5BL67</accession>
<keyword evidence="2" id="KW-1185">Reference proteome</keyword>